<dbReference type="EMBL" id="JADCKB010000014">
    <property type="protein sequence ID" value="MBE5040375.1"/>
    <property type="molecule type" value="Genomic_DNA"/>
</dbReference>
<accession>A0A9D5R8U6</accession>
<organism evidence="2 3">
    <name type="scientific">Ructibacterium gallinarum</name>
    <dbReference type="NCBI Taxonomy" id="2779355"/>
    <lineage>
        <taxon>Bacteria</taxon>
        <taxon>Bacillati</taxon>
        <taxon>Bacillota</taxon>
        <taxon>Clostridia</taxon>
        <taxon>Eubacteriales</taxon>
        <taxon>Oscillospiraceae</taxon>
        <taxon>Ructibacterium</taxon>
    </lineage>
</organism>
<dbReference type="Gene3D" id="2.40.10.170">
    <property type="match status" value="1"/>
</dbReference>
<dbReference type="RefSeq" id="WP_226392925.1">
    <property type="nucleotide sequence ID" value="NZ_JADCKB010000014.1"/>
</dbReference>
<reference evidence="2" key="1">
    <citation type="submission" date="2020-10" db="EMBL/GenBank/DDBJ databases">
        <title>ChiBAC.</title>
        <authorList>
            <person name="Zenner C."/>
            <person name="Hitch T.C.A."/>
            <person name="Clavel T."/>
        </authorList>
    </citation>
    <scope>NUCLEOTIDE SEQUENCE</scope>
    <source>
        <strain evidence="2">DSM 107454</strain>
    </source>
</reference>
<evidence type="ECO:0000313" key="2">
    <source>
        <dbReference type="EMBL" id="MBE5040375.1"/>
    </source>
</evidence>
<evidence type="ECO:0000313" key="3">
    <source>
        <dbReference type="Proteomes" id="UP000806542"/>
    </source>
</evidence>
<proteinExistence type="predicted"/>
<dbReference type="Pfam" id="PF02559">
    <property type="entry name" value="CarD_TRCF_RID"/>
    <property type="match status" value="1"/>
</dbReference>
<dbReference type="GO" id="GO:0009303">
    <property type="term" value="P:rRNA transcription"/>
    <property type="evidence" value="ECO:0007669"/>
    <property type="project" value="TreeGrafter"/>
</dbReference>
<dbReference type="InterPro" id="IPR036101">
    <property type="entry name" value="CarD-like/TRCF_RID_sf"/>
</dbReference>
<dbReference type="AlphaFoldDB" id="A0A9D5R8U6"/>
<protein>
    <submittedName>
        <fullName evidence="2">CarD family transcriptional regulator</fullName>
    </submittedName>
</protein>
<dbReference type="Pfam" id="PF21095">
    <property type="entry name" value="CarD_C"/>
    <property type="match status" value="1"/>
</dbReference>
<dbReference type="InterPro" id="IPR042215">
    <property type="entry name" value="CarD-like_C"/>
</dbReference>
<dbReference type="InterPro" id="IPR052531">
    <property type="entry name" value="CarD-like_regulator"/>
</dbReference>
<dbReference type="SUPFAM" id="SSF141259">
    <property type="entry name" value="CarD-like"/>
    <property type="match status" value="1"/>
</dbReference>
<evidence type="ECO:0000259" key="1">
    <source>
        <dbReference type="SMART" id="SM01058"/>
    </source>
</evidence>
<feature type="domain" description="CarD-like/TRCF RNAP-interacting" evidence="1">
    <location>
        <begin position="1"/>
        <end position="112"/>
    </location>
</feature>
<sequence>MFKIGDKIAYPMHGAGVIEGVESRCILGQEHKYYVLKLSMGNVQVLIPTSNMEETGVRYIVSADEADHVIHCFAECAEEDEDKNWNKRYRDNIEKLKKGNLEEVAVVMKSLVLRDRRKSLSNAERKMLNNAKNALISELGLSKGMSYDEVEHLLMDAIS</sequence>
<keyword evidence="3" id="KW-1185">Reference proteome</keyword>
<dbReference type="PANTHER" id="PTHR38447:SF1">
    <property type="entry name" value="RNA POLYMERASE-BINDING TRANSCRIPTION FACTOR CARD"/>
    <property type="match status" value="1"/>
</dbReference>
<dbReference type="Gene3D" id="1.20.58.1290">
    <property type="entry name" value="CarD-like, C-terminal domain"/>
    <property type="match status" value="1"/>
</dbReference>
<comment type="caution">
    <text evidence="2">The sequence shown here is derived from an EMBL/GenBank/DDBJ whole genome shotgun (WGS) entry which is preliminary data.</text>
</comment>
<dbReference type="SMART" id="SM01058">
    <property type="entry name" value="CarD_TRCF"/>
    <property type="match status" value="1"/>
</dbReference>
<name>A0A9D5R8U6_9FIRM</name>
<dbReference type="InterPro" id="IPR048792">
    <property type="entry name" value="CarD_C"/>
</dbReference>
<dbReference type="InterPro" id="IPR003711">
    <property type="entry name" value="CarD-like/TRCF_RID"/>
</dbReference>
<dbReference type="Proteomes" id="UP000806542">
    <property type="component" value="Unassembled WGS sequence"/>
</dbReference>
<gene>
    <name evidence="2" type="ORF">INF28_07855</name>
</gene>
<dbReference type="PANTHER" id="PTHR38447">
    <property type="entry name" value="TRANSCRIPTION FACTOR YDEB-RELATED"/>
    <property type="match status" value="1"/>
</dbReference>